<comment type="caution">
    <text evidence="5">The sequence shown here is derived from an EMBL/GenBank/DDBJ whole genome shotgun (WGS) entry which is preliminary data.</text>
</comment>
<feature type="domain" description="Teneurin-like YD-shell" evidence="4">
    <location>
        <begin position="268"/>
        <end position="550"/>
    </location>
</feature>
<protein>
    <submittedName>
        <fullName evidence="5">tRNA3(Ser)-specific nuclease WapA</fullName>
    </submittedName>
</protein>
<dbReference type="Pfam" id="PF25023">
    <property type="entry name" value="TEN_YD-shell"/>
    <property type="match status" value="2"/>
</dbReference>
<name>A0A5A5RFJ2_MICAE</name>
<evidence type="ECO:0000313" key="5">
    <source>
        <dbReference type="EMBL" id="GCA71871.1"/>
    </source>
</evidence>
<accession>A0A5A5RFJ2</accession>
<dbReference type="NCBIfam" id="TIGR01643">
    <property type="entry name" value="YD_repeat_2x"/>
    <property type="match status" value="7"/>
</dbReference>
<dbReference type="InterPro" id="IPR050708">
    <property type="entry name" value="T6SS_VgrG/RHS"/>
</dbReference>
<dbReference type="Pfam" id="PF09000">
    <property type="entry name" value="Cytotoxic"/>
    <property type="match status" value="1"/>
</dbReference>
<reference evidence="5 6" key="1">
    <citation type="submission" date="2018-09" db="EMBL/GenBank/DDBJ databases">
        <title>Evolutionary history of phycoerythrin pigmentation in the water bloom-forming cyanobacterium Microcystis aeruginosa.</title>
        <authorList>
            <person name="Tanabe Y."/>
            <person name="Tanabe Y."/>
            <person name="Yamaguchi H."/>
        </authorList>
    </citation>
    <scope>NUCLEOTIDE SEQUENCE [LARGE SCALE GENOMIC DNA]</scope>
    <source>
        <strain evidence="5 6">NIES-2519</strain>
    </source>
</reference>
<dbReference type="GO" id="GO:0043022">
    <property type="term" value="F:ribosome binding"/>
    <property type="evidence" value="ECO:0007669"/>
    <property type="project" value="InterPro"/>
</dbReference>
<evidence type="ECO:0000256" key="2">
    <source>
        <dbReference type="SAM" id="MobiDB-lite"/>
    </source>
</evidence>
<dbReference type="GO" id="GO:0016788">
    <property type="term" value="F:hydrolase activity, acting on ester bonds"/>
    <property type="evidence" value="ECO:0007669"/>
    <property type="project" value="InterPro"/>
</dbReference>
<dbReference type="NCBIfam" id="TIGR03696">
    <property type="entry name" value="Rhs_assc_core"/>
    <property type="match status" value="1"/>
</dbReference>
<evidence type="ECO:0000256" key="1">
    <source>
        <dbReference type="ARBA" id="ARBA00022737"/>
    </source>
</evidence>
<sequence>MTTTYDPLGRVIAETDLAGNTTNYEYDALGRLTAVIDALNQRTEYKYDLVGNLIEQKDANGNITKFEYDSLRRLKATILPGGQRNETIHDKIGNLIKVTDFNGAVTTYKYNERNWLTEKSFSDGTATETFTYTLTGELATVIDNRGITNYVYDERDRLISRTEPDNRTISYTYDKASNILTLTVPSGTTTYTYDVLNRLDTVKDADNGVTDYDYDAVGNLIKTVFPNGVIENQQYDLLNRLTYLENRNSTGIISSYTYTLDAMGNRVKVVENDGRTVEYTYDNLYRLTQEKITDTVAGNKTITYSFDAVGNRLEKVDSVAGKTTYNYDKNDRLLKEILGGNITQYQYDDKGNLLAKVENGATTTNYEWNAKGELTAVEVTENGETGRIEFEYDHNGIRVAINVDGEVTRFLIDNNQQQYAQVIEEYQTNGTVNTTYTHGWDLISQDDGANRIYYQVDGLGSTRLMTGNNGSVIVEYDYDAYGNLTRKVGDAENNYLFAGEQFDEAVDGYYLRARYYDPNTGRFASVDPFEGFNNQPITLHDYLYAGVNPVNAIDPSGEVALIDYRFALAASIALLSTVKTATLTSNVGTFSIRSIPVGIAISCVFLKTASALYLANQGLLSESSALGCGFILNNIPVPPEYKGGLPGFPGTEPAKPKTPVQGGGGLRPRWKDKKGRIYEWDSQHGTVEGYDKRGKNHKGDFDPETGKQRPGSKPKPNREVEP</sequence>
<feature type="domain" description="Colicin E3-like ribonuclease" evidence="3">
    <location>
        <begin position="641"/>
        <end position="721"/>
    </location>
</feature>
<dbReference type="PANTHER" id="PTHR32305:SF15">
    <property type="entry name" value="PROTEIN RHSA-RELATED"/>
    <property type="match status" value="1"/>
</dbReference>
<dbReference type="PANTHER" id="PTHR32305">
    <property type="match status" value="1"/>
</dbReference>
<evidence type="ECO:0000259" key="4">
    <source>
        <dbReference type="Pfam" id="PF25023"/>
    </source>
</evidence>
<dbReference type="GO" id="GO:0003723">
    <property type="term" value="F:RNA binding"/>
    <property type="evidence" value="ECO:0007669"/>
    <property type="project" value="InterPro"/>
</dbReference>
<gene>
    <name evidence="5" type="primary">wapA</name>
    <name evidence="5" type="ORF">MiYa_03414</name>
</gene>
<organism evidence="5 6">
    <name type="scientific">Microcystis aeruginosa NIES-2519</name>
    <dbReference type="NCBI Taxonomy" id="2303981"/>
    <lineage>
        <taxon>Bacteria</taxon>
        <taxon>Bacillati</taxon>
        <taxon>Cyanobacteriota</taxon>
        <taxon>Cyanophyceae</taxon>
        <taxon>Oscillatoriophycideae</taxon>
        <taxon>Chroococcales</taxon>
        <taxon>Microcystaceae</taxon>
        <taxon>Microcystis</taxon>
    </lineage>
</organism>
<dbReference type="AlphaFoldDB" id="A0A5A5RFJ2"/>
<dbReference type="InterPro" id="IPR056823">
    <property type="entry name" value="TEN-like_YD-shell"/>
</dbReference>
<evidence type="ECO:0000259" key="3">
    <source>
        <dbReference type="Pfam" id="PF09000"/>
    </source>
</evidence>
<dbReference type="InterPro" id="IPR022385">
    <property type="entry name" value="Rhs_assc_core"/>
</dbReference>
<dbReference type="InterPro" id="IPR006530">
    <property type="entry name" value="YD"/>
</dbReference>
<feature type="compositionally biased region" description="Basic and acidic residues" evidence="2">
    <location>
        <begin position="689"/>
        <end position="707"/>
    </location>
</feature>
<dbReference type="InterPro" id="IPR031325">
    <property type="entry name" value="RHS_repeat"/>
</dbReference>
<feature type="region of interest" description="Disordered" evidence="2">
    <location>
        <begin position="644"/>
        <end position="722"/>
    </location>
</feature>
<dbReference type="Pfam" id="PF05593">
    <property type="entry name" value="RHS_repeat"/>
    <property type="match status" value="1"/>
</dbReference>
<dbReference type="InterPro" id="IPR036725">
    <property type="entry name" value="ColE3_ribonuclease_sf"/>
</dbReference>
<dbReference type="SUPFAM" id="SSF63840">
    <property type="entry name" value="Ribonuclease domain of colicin E3"/>
    <property type="match status" value="1"/>
</dbReference>
<dbReference type="Gene3D" id="2.180.10.10">
    <property type="entry name" value="RHS repeat-associated core"/>
    <property type="match status" value="2"/>
</dbReference>
<proteinExistence type="predicted"/>
<dbReference type="Proteomes" id="UP000323569">
    <property type="component" value="Unassembled WGS sequence"/>
</dbReference>
<dbReference type="InterPro" id="IPR009105">
    <property type="entry name" value="Colicin_E3_ribonuclease"/>
</dbReference>
<keyword evidence="1" id="KW-0677">Repeat</keyword>
<feature type="domain" description="Teneurin-like YD-shell" evidence="4">
    <location>
        <begin position="2"/>
        <end position="178"/>
    </location>
</feature>
<evidence type="ECO:0000313" key="6">
    <source>
        <dbReference type="Proteomes" id="UP000323569"/>
    </source>
</evidence>
<dbReference type="EMBL" id="BHVO01000071">
    <property type="protein sequence ID" value="GCA71871.1"/>
    <property type="molecule type" value="Genomic_DNA"/>
</dbReference>
<dbReference type="Gene3D" id="3.10.380.10">
    <property type="entry name" value="Colicin E3-like ribonuclease domain"/>
    <property type="match status" value="1"/>
</dbReference>